<dbReference type="OrthoDB" id="9784707at2"/>
<dbReference type="Proteomes" id="UP001056588">
    <property type="component" value="Chromosome"/>
</dbReference>
<evidence type="ECO:0000259" key="1">
    <source>
        <dbReference type="PROSITE" id="PS51186"/>
    </source>
</evidence>
<reference evidence="2" key="3">
    <citation type="submission" date="2017-10" db="EMBL/GenBank/DDBJ databases">
        <authorList>
            <person name="Vrbovska V."/>
            <person name="Kovarovic V."/>
            <person name="Indrakova A."/>
        </authorList>
    </citation>
    <scope>NUCLEOTIDE SEQUENCE</scope>
    <source>
        <strain evidence="2">CCM 8730</strain>
    </source>
</reference>
<dbReference type="PROSITE" id="PS51186">
    <property type="entry name" value="GNAT"/>
    <property type="match status" value="1"/>
</dbReference>
<dbReference type="PANTHER" id="PTHR43441">
    <property type="entry name" value="RIBOSOMAL-PROTEIN-SERINE ACETYLTRANSFERASE"/>
    <property type="match status" value="1"/>
</dbReference>
<reference evidence="4" key="2">
    <citation type="submission" date="2017-10" db="EMBL/GenBank/DDBJ databases">
        <title>Staphylococcus edaphicus sp. nov., isolated in Antarctica, harbouring mecC gene and genomic islands essential in adaptation to extreme environment.</title>
        <authorList>
            <person name="Pantucek R."/>
            <person name="Sedlacek I."/>
            <person name="Indrakova A."/>
            <person name="Vrbovska V."/>
            <person name="Maslanova I."/>
            <person name="Kovarovic V."/>
            <person name="Svec P."/>
            <person name="Kralova S."/>
            <person name="Kristofova L."/>
            <person name="Keklakova J."/>
            <person name="Petras P."/>
            <person name="Doskar J."/>
        </authorList>
    </citation>
    <scope>NUCLEOTIDE SEQUENCE [LARGE SCALE GENOMIC DNA]</scope>
    <source>
        <strain evidence="4">CCM 5085</strain>
    </source>
</reference>
<accession>A0A2C6WKR6</accession>
<name>A0A2C6WKR6_9STAP</name>
<dbReference type="InterPro" id="IPR000182">
    <property type="entry name" value="GNAT_dom"/>
</dbReference>
<feature type="domain" description="N-acetyltransferase" evidence="1">
    <location>
        <begin position="13"/>
        <end position="183"/>
    </location>
</feature>
<dbReference type="InterPro" id="IPR051908">
    <property type="entry name" value="Ribosomal_N-acetyltransferase"/>
</dbReference>
<dbReference type="GO" id="GO:0008999">
    <property type="term" value="F:protein-N-terminal-alanine acetyltransferase activity"/>
    <property type="evidence" value="ECO:0007669"/>
    <property type="project" value="TreeGrafter"/>
</dbReference>
<reference evidence="3" key="4">
    <citation type="submission" date="2022-03" db="EMBL/GenBank/DDBJ databases">
        <title>Complete Genome Sequence of Staphylococcus edaphicus strain CCM 8731.</title>
        <authorList>
            <person name="Rimmer C.O."/>
            <person name="Thomas J.C."/>
        </authorList>
    </citation>
    <scope>NUCLEOTIDE SEQUENCE</scope>
    <source>
        <strain evidence="3">CCM 8731</strain>
    </source>
</reference>
<dbReference type="InterPro" id="IPR016181">
    <property type="entry name" value="Acyl_CoA_acyltransferase"/>
</dbReference>
<gene>
    <name evidence="2" type="ORF">BTJ66_07270</name>
    <name evidence="3" type="ORF">MNY58_01875</name>
</gene>
<dbReference type="GO" id="GO:0005737">
    <property type="term" value="C:cytoplasm"/>
    <property type="evidence" value="ECO:0007669"/>
    <property type="project" value="TreeGrafter"/>
</dbReference>
<sequence>MNYRPAIQVMPKVALLPPELNMAEPLYQLIKDNFLHLSPFLDFIKEDMTIEDEQAYLKMMIQHHAEDRARLFMIYYEQILIGTIDLHKIDQTNRKAEVGYWIAKGYTGKQIVTKCVEHLCHYAFEILSLNKLTILADVDNIASNKVAEKAGFTFIATDYEDMFNGEQYRDMNRYALLKKDFLKAL</sequence>
<evidence type="ECO:0000313" key="3">
    <source>
        <dbReference type="EMBL" id="UQW81889.1"/>
    </source>
</evidence>
<dbReference type="AlphaFoldDB" id="A0A2C6WKR6"/>
<dbReference type="Gene3D" id="3.40.630.30">
    <property type="match status" value="1"/>
</dbReference>
<protein>
    <submittedName>
        <fullName evidence="2">GNAT family N-acetyltransferase</fullName>
    </submittedName>
</protein>
<keyword evidence="5" id="KW-1185">Reference proteome</keyword>
<dbReference type="GO" id="GO:1990189">
    <property type="term" value="F:protein N-terminal-serine acetyltransferase activity"/>
    <property type="evidence" value="ECO:0007669"/>
    <property type="project" value="TreeGrafter"/>
</dbReference>
<reference evidence="2" key="1">
    <citation type="journal article" date="2017" name="Appl. Environ. Microbiol.">
        <title>Staphylococcus edaphicus sp. nov., isolated in Antarctica, harbours mecC gene and genomic islands with suspected role in adaptation to extreme environment.</title>
        <authorList>
            <person name="Pantucek R."/>
            <person name="Sedlacek I."/>
            <person name="Indrakova A."/>
            <person name="Vrbovska V."/>
            <person name="Maslanova I."/>
            <person name="Kovarovic V."/>
            <person name="Svec P."/>
            <person name="Kralova S."/>
            <person name="Kristofova L."/>
            <person name="Keklakova J."/>
            <person name="Petras P."/>
            <person name="Doskar J."/>
        </authorList>
    </citation>
    <scope>NUCLEOTIDE SEQUENCE</scope>
    <source>
        <strain evidence="2">CCM 8730</strain>
    </source>
</reference>
<dbReference type="EMBL" id="CP093217">
    <property type="protein sequence ID" value="UQW81889.1"/>
    <property type="molecule type" value="Genomic_DNA"/>
</dbReference>
<evidence type="ECO:0000313" key="2">
    <source>
        <dbReference type="EMBL" id="PHK49690.1"/>
    </source>
</evidence>
<dbReference type="Pfam" id="PF13302">
    <property type="entry name" value="Acetyltransf_3"/>
    <property type="match status" value="1"/>
</dbReference>
<evidence type="ECO:0000313" key="4">
    <source>
        <dbReference type="Proteomes" id="UP000223828"/>
    </source>
</evidence>
<dbReference type="PANTHER" id="PTHR43441:SF11">
    <property type="entry name" value="RIBOSOMAL-PROTEIN-SERINE ACETYLTRANSFERASE"/>
    <property type="match status" value="1"/>
</dbReference>
<dbReference type="Proteomes" id="UP000223828">
    <property type="component" value="Unassembled WGS sequence"/>
</dbReference>
<proteinExistence type="predicted"/>
<dbReference type="RefSeq" id="WP_099090302.1">
    <property type="nucleotide sequence ID" value="NZ_CP093217.1"/>
</dbReference>
<organism evidence="2 4">
    <name type="scientific">Staphylococcus edaphicus</name>
    <dbReference type="NCBI Taxonomy" id="1955013"/>
    <lineage>
        <taxon>Bacteria</taxon>
        <taxon>Bacillati</taxon>
        <taxon>Bacillota</taxon>
        <taxon>Bacilli</taxon>
        <taxon>Bacillales</taxon>
        <taxon>Staphylococcaceae</taxon>
        <taxon>Staphylococcus</taxon>
    </lineage>
</organism>
<dbReference type="SUPFAM" id="SSF55729">
    <property type="entry name" value="Acyl-CoA N-acyltransferases (Nat)"/>
    <property type="match status" value="1"/>
</dbReference>
<dbReference type="EMBL" id="MRZN01000009">
    <property type="protein sequence ID" value="PHK49690.1"/>
    <property type="molecule type" value="Genomic_DNA"/>
</dbReference>
<evidence type="ECO:0000313" key="5">
    <source>
        <dbReference type="Proteomes" id="UP001056588"/>
    </source>
</evidence>